<dbReference type="OrthoDB" id="9769796at2"/>
<organism evidence="3 4">
    <name type="scientific">Clostridium botulinum B2 450</name>
    <dbReference type="NCBI Taxonomy" id="1379739"/>
    <lineage>
        <taxon>Bacteria</taxon>
        <taxon>Bacillati</taxon>
        <taxon>Bacillota</taxon>
        <taxon>Clostridia</taxon>
        <taxon>Eubacteriales</taxon>
        <taxon>Clostridiaceae</taxon>
        <taxon>Clostridium</taxon>
    </lineage>
</organism>
<reference evidence="3 4" key="1">
    <citation type="submission" date="2014-06" db="EMBL/GenBank/DDBJ databases">
        <title>Genome characterization of distinct group I Clostridium botulinum lineages.</title>
        <authorList>
            <person name="Giordani F."/>
            <person name="Anselmo A."/>
            <person name="Fillo S."/>
            <person name="Palozzi A.M."/>
            <person name="Fortunato A."/>
            <person name="Gentile B."/>
            <person name="Ciammaruconi A."/>
            <person name="Anniballi F."/>
            <person name="De Medici D."/>
            <person name="Lista F."/>
        </authorList>
    </citation>
    <scope>NUCLEOTIDE SEQUENCE [LARGE SCALE GENOMIC DNA]</scope>
    <source>
        <strain evidence="3 4">B2 450</strain>
    </source>
</reference>
<comment type="similarity">
    <text evidence="2">Belongs to the TmcAL family.</text>
</comment>
<keyword evidence="2" id="KW-0436">Ligase</keyword>
<keyword evidence="1 2" id="KW-0819">tRNA processing</keyword>
<feature type="binding site" evidence="2">
    <location>
        <position position="169"/>
    </location>
    <ligand>
        <name>ATP</name>
        <dbReference type="ChEBI" id="CHEBI:30616"/>
    </ligand>
</feature>
<dbReference type="GO" id="GO:0005524">
    <property type="term" value="F:ATP binding"/>
    <property type="evidence" value="ECO:0007669"/>
    <property type="project" value="UniProtKB-KW"/>
</dbReference>
<comment type="catalytic activity">
    <reaction evidence="2">
        <text>cytidine(34) in elongator tRNA(Met) + acetate + ATP = N(4)-acetylcytidine(34) in elongator tRNA(Met) + AMP + diphosphate</text>
        <dbReference type="Rhea" id="RHEA:58144"/>
        <dbReference type="Rhea" id="RHEA-COMP:10693"/>
        <dbReference type="Rhea" id="RHEA-COMP:10694"/>
        <dbReference type="ChEBI" id="CHEBI:30089"/>
        <dbReference type="ChEBI" id="CHEBI:30616"/>
        <dbReference type="ChEBI" id="CHEBI:33019"/>
        <dbReference type="ChEBI" id="CHEBI:74900"/>
        <dbReference type="ChEBI" id="CHEBI:82748"/>
        <dbReference type="ChEBI" id="CHEBI:456215"/>
    </reaction>
</comment>
<dbReference type="GO" id="GO:0006400">
    <property type="term" value="P:tRNA modification"/>
    <property type="evidence" value="ECO:0007669"/>
    <property type="project" value="UniProtKB-UniRule"/>
</dbReference>
<keyword evidence="2" id="KW-0963">Cytoplasm</keyword>
<dbReference type="InterPro" id="IPR014729">
    <property type="entry name" value="Rossmann-like_a/b/a_fold"/>
</dbReference>
<keyword evidence="2" id="KW-0067">ATP-binding</keyword>
<dbReference type="HAMAP" id="MF_01539">
    <property type="entry name" value="TmcAL"/>
    <property type="match status" value="1"/>
</dbReference>
<dbReference type="Pfam" id="PF05636">
    <property type="entry name" value="HIGH_NTase1"/>
    <property type="match status" value="1"/>
</dbReference>
<dbReference type="GO" id="GO:0016879">
    <property type="term" value="F:ligase activity, forming carbon-nitrogen bonds"/>
    <property type="evidence" value="ECO:0007669"/>
    <property type="project" value="UniProtKB-UniRule"/>
</dbReference>
<keyword evidence="2" id="KW-0547">Nucleotide-binding</keyword>
<dbReference type="PANTHER" id="PTHR37825:SF1">
    <property type="entry name" value="TRNA(MET) CYTIDINE ACETATE LIGASE"/>
    <property type="match status" value="1"/>
</dbReference>
<feature type="binding site" evidence="2">
    <location>
        <begin position="7"/>
        <end position="20"/>
    </location>
    <ligand>
        <name>ATP</name>
        <dbReference type="ChEBI" id="CHEBI:30616"/>
    </ligand>
</feature>
<dbReference type="GO" id="GO:0000049">
    <property type="term" value="F:tRNA binding"/>
    <property type="evidence" value="ECO:0007669"/>
    <property type="project" value="UniProtKB-KW"/>
</dbReference>
<gene>
    <name evidence="2" type="primary">tmcAL</name>
    <name evidence="3" type="ORF">N495_12290</name>
</gene>
<dbReference type="Proteomes" id="UP000032250">
    <property type="component" value="Unassembled WGS sequence"/>
</dbReference>
<dbReference type="AlphaFoldDB" id="A0A0D1A0H1"/>
<protein>
    <recommendedName>
        <fullName evidence="2">tRNA(Met) cytidine acetate ligase</fullName>
        <ecNumber evidence="2">6.3.4.-</ecNumber>
    </recommendedName>
</protein>
<dbReference type="InterPro" id="IPR008513">
    <property type="entry name" value="tRNA(Met)_cyd_acetate_ligase"/>
</dbReference>
<evidence type="ECO:0000256" key="1">
    <source>
        <dbReference type="ARBA" id="ARBA00022694"/>
    </source>
</evidence>
<keyword evidence="2" id="KW-0694">RNA-binding</keyword>
<feature type="binding site" evidence="2">
    <location>
        <position position="102"/>
    </location>
    <ligand>
        <name>ATP</name>
        <dbReference type="ChEBI" id="CHEBI:30616"/>
    </ligand>
</feature>
<dbReference type="Gene3D" id="3.40.50.620">
    <property type="entry name" value="HUPs"/>
    <property type="match status" value="1"/>
</dbReference>
<dbReference type="SUPFAM" id="SSF52374">
    <property type="entry name" value="Nucleotidylyl transferase"/>
    <property type="match status" value="1"/>
</dbReference>
<dbReference type="GO" id="GO:0005737">
    <property type="term" value="C:cytoplasm"/>
    <property type="evidence" value="ECO:0007669"/>
    <property type="project" value="UniProtKB-SubCell"/>
</dbReference>
<sequence>MNVSAIIVEYNPMHNGHLYHIKKTKELTDCDALVCIMSGNFVQRGFPSILDKWTKADIALSKGVDLVIELPTLYSLSSAEFFSFGAISILNNLNVVKNICFGSEIGNINALQDIAKTLLEEPLEYKILLKNYLDKGVSFAKARNLALVELNKDNKIMSEDINKILSLSNNILGIEYLKSLLLLNSSIKPFTITREGANYKDENLHKEYSSASSIRKYLKENKNINILKDFLPLECFLEFKKLITKSYNFSMEDSMINYIRYKYICGYKNLHSLIDVSEGLDNRIYKALEKNFTYDSLVGEIKSKRYAYSRIGRILCQYFIGFENYNLNTLLKSTPNYIRVLASNEKGLKILKEIKKHSSTKIYTKVPKNTNTLLNLDIKATNAYSILNNNIRFNEDYFRSPTIIKNTIY</sequence>
<dbReference type="NCBIfam" id="NF010191">
    <property type="entry name" value="PRK13670.1"/>
    <property type="match status" value="1"/>
</dbReference>
<dbReference type="PANTHER" id="PTHR37825">
    <property type="entry name" value="TRNA(MET) CYTIDINE ACETATE LIGASE"/>
    <property type="match status" value="1"/>
</dbReference>
<dbReference type="HOGENOM" id="CLU_038915_0_1_9"/>
<name>A0A0D1A0H1_CLOBO</name>
<comment type="subcellular location">
    <subcellularLocation>
        <location evidence="2">Cytoplasm</location>
    </subcellularLocation>
</comment>
<accession>A0A0D1A0H1</accession>
<proteinExistence type="inferred from homology"/>
<evidence type="ECO:0000313" key="4">
    <source>
        <dbReference type="Proteomes" id="UP000032250"/>
    </source>
</evidence>
<dbReference type="PATRIC" id="fig|1379739.3.peg.2840"/>
<comment type="caution">
    <text evidence="3">The sequence shown here is derived from an EMBL/GenBank/DDBJ whole genome shotgun (WGS) entry which is preliminary data.</text>
</comment>
<dbReference type="EC" id="6.3.4.-" evidence="2"/>
<keyword evidence="2" id="KW-0820">tRNA-binding</keyword>
<feature type="binding site" evidence="2">
    <location>
        <position position="194"/>
    </location>
    <ligand>
        <name>ATP</name>
        <dbReference type="ChEBI" id="CHEBI:30616"/>
    </ligand>
</feature>
<evidence type="ECO:0000313" key="3">
    <source>
        <dbReference type="EMBL" id="KIS24318.1"/>
    </source>
</evidence>
<evidence type="ECO:0000256" key="2">
    <source>
        <dbReference type="HAMAP-Rule" id="MF_01539"/>
    </source>
</evidence>
<dbReference type="RefSeq" id="WP_003484745.1">
    <property type="nucleotide sequence ID" value="NZ_JXSU01000007.1"/>
</dbReference>
<comment type="caution">
    <text evidence="2">Lacks conserved residue(s) required for the propagation of feature annotation.</text>
</comment>
<dbReference type="EMBL" id="JXSU01000007">
    <property type="protein sequence ID" value="KIS24318.1"/>
    <property type="molecule type" value="Genomic_DNA"/>
</dbReference>
<comment type="function">
    <text evidence="2">Catalyzes the formation of N(4)-acetylcytidine (ac(4)C) at the wobble position of elongator tRNA(Met), using acetate and ATP as substrates. First activates an acetate ion to form acetyladenylate (Ac-AMP) and then transfers the acetyl group to tRNA to form ac(4)C34.</text>
</comment>